<evidence type="ECO:0000313" key="4">
    <source>
        <dbReference type="Proteomes" id="UP000289738"/>
    </source>
</evidence>
<protein>
    <submittedName>
        <fullName evidence="3">Uncharacterized protein</fullName>
    </submittedName>
</protein>
<accession>A0A445CC15</accession>
<feature type="region of interest" description="Disordered" evidence="1">
    <location>
        <begin position="70"/>
        <end position="96"/>
    </location>
</feature>
<sequence>MRIKFLITLFLFVSYSQAISNSGLHTSFTAEKKGLNSSTTIVQTQQPFENYGSIKETMMFHSKDEEKQELSHASVKRAHSGRGASGGSSDVDRHHRSSASTTASLLPWSSRFCVSMTLILMSFHSIKLEKGNNEGIRFCTPSIRRNIQLCFLIHWKSPCFAHTQDQLTSHKSCNSQCFHLP</sequence>
<feature type="signal peptide" evidence="2">
    <location>
        <begin position="1"/>
        <end position="18"/>
    </location>
</feature>
<dbReference type="AlphaFoldDB" id="A0A445CC15"/>
<evidence type="ECO:0000256" key="1">
    <source>
        <dbReference type="SAM" id="MobiDB-lite"/>
    </source>
</evidence>
<feature type="chain" id="PRO_5018974213" evidence="2">
    <location>
        <begin position="19"/>
        <end position="181"/>
    </location>
</feature>
<keyword evidence="2" id="KW-0732">Signal</keyword>
<dbReference type="Proteomes" id="UP000289738">
    <property type="component" value="Chromosome A07"/>
</dbReference>
<reference evidence="3 4" key="1">
    <citation type="submission" date="2019-01" db="EMBL/GenBank/DDBJ databases">
        <title>Sequencing of cultivated peanut Arachis hypogaea provides insights into genome evolution and oil improvement.</title>
        <authorList>
            <person name="Chen X."/>
        </authorList>
    </citation>
    <scope>NUCLEOTIDE SEQUENCE [LARGE SCALE GENOMIC DNA]</scope>
    <source>
        <strain evidence="4">cv. Fuhuasheng</strain>
        <tissue evidence="3">Leaves</tissue>
    </source>
</reference>
<dbReference type="EMBL" id="SDMP01000007">
    <property type="protein sequence ID" value="RYR48459.1"/>
    <property type="molecule type" value="Genomic_DNA"/>
</dbReference>
<proteinExistence type="predicted"/>
<keyword evidence="4" id="KW-1185">Reference proteome</keyword>
<name>A0A445CC15_ARAHY</name>
<comment type="caution">
    <text evidence="3">The sequence shown here is derived from an EMBL/GenBank/DDBJ whole genome shotgun (WGS) entry which is preliminary data.</text>
</comment>
<gene>
    <name evidence="3" type="ORF">Ahy_A07g034483</name>
</gene>
<evidence type="ECO:0000313" key="3">
    <source>
        <dbReference type="EMBL" id="RYR48459.1"/>
    </source>
</evidence>
<organism evidence="3 4">
    <name type="scientific">Arachis hypogaea</name>
    <name type="common">Peanut</name>
    <dbReference type="NCBI Taxonomy" id="3818"/>
    <lineage>
        <taxon>Eukaryota</taxon>
        <taxon>Viridiplantae</taxon>
        <taxon>Streptophyta</taxon>
        <taxon>Embryophyta</taxon>
        <taxon>Tracheophyta</taxon>
        <taxon>Spermatophyta</taxon>
        <taxon>Magnoliopsida</taxon>
        <taxon>eudicotyledons</taxon>
        <taxon>Gunneridae</taxon>
        <taxon>Pentapetalae</taxon>
        <taxon>rosids</taxon>
        <taxon>fabids</taxon>
        <taxon>Fabales</taxon>
        <taxon>Fabaceae</taxon>
        <taxon>Papilionoideae</taxon>
        <taxon>50 kb inversion clade</taxon>
        <taxon>dalbergioids sensu lato</taxon>
        <taxon>Dalbergieae</taxon>
        <taxon>Pterocarpus clade</taxon>
        <taxon>Arachis</taxon>
    </lineage>
</organism>
<evidence type="ECO:0000256" key="2">
    <source>
        <dbReference type="SAM" id="SignalP"/>
    </source>
</evidence>